<comment type="similarity">
    <text evidence="1">Belongs to the ATP-dependent AMP-binding enzyme family.</text>
</comment>
<evidence type="ECO:0000313" key="7">
    <source>
        <dbReference type="EMBL" id="SEF46614.1"/>
    </source>
</evidence>
<keyword evidence="4" id="KW-0443">Lipid metabolism</keyword>
<reference evidence="8" key="1">
    <citation type="submission" date="2016-10" db="EMBL/GenBank/DDBJ databases">
        <authorList>
            <person name="Varghese N."/>
            <person name="Submissions S."/>
        </authorList>
    </citation>
    <scope>NUCLEOTIDE SEQUENCE [LARGE SCALE GENOMIC DNA]</scope>
    <source>
        <strain evidence="8">DSM 43163</strain>
    </source>
</reference>
<dbReference type="PANTHER" id="PTHR43272">
    <property type="entry name" value="LONG-CHAIN-FATTY-ACID--COA LIGASE"/>
    <property type="match status" value="1"/>
</dbReference>
<dbReference type="PROSITE" id="PS00455">
    <property type="entry name" value="AMP_BINDING"/>
    <property type="match status" value="1"/>
</dbReference>
<keyword evidence="3" id="KW-0276">Fatty acid metabolism</keyword>
<evidence type="ECO:0000313" key="8">
    <source>
        <dbReference type="Proteomes" id="UP000236723"/>
    </source>
</evidence>
<dbReference type="InterPro" id="IPR020845">
    <property type="entry name" value="AMP-binding_CS"/>
</dbReference>
<evidence type="ECO:0000256" key="4">
    <source>
        <dbReference type="ARBA" id="ARBA00023098"/>
    </source>
</evidence>
<evidence type="ECO:0000259" key="6">
    <source>
        <dbReference type="Pfam" id="PF00501"/>
    </source>
</evidence>
<dbReference type="Pfam" id="PF23562">
    <property type="entry name" value="AMP-binding_C_3"/>
    <property type="match status" value="1"/>
</dbReference>
<dbReference type="SUPFAM" id="SSF56801">
    <property type="entry name" value="Acetyl-CoA synthetase-like"/>
    <property type="match status" value="1"/>
</dbReference>
<evidence type="ECO:0000256" key="2">
    <source>
        <dbReference type="ARBA" id="ARBA00022598"/>
    </source>
</evidence>
<dbReference type="EMBL" id="FNVO01000001">
    <property type="protein sequence ID" value="SEF46614.1"/>
    <property type="molecule type" value="Genomic_DNA"/>
</dbReference>
<protein>
    <recommendedName>
        <fullName evidence="5">Acyl-CoA synthetase</fullName>
    </recommendedName>
</protein>
<dbReference type="Gene3D" id="3.40.50.12780">
    <property type="entry name" value="N-terminal domain of ligase-like"/>
    <property type="match status" value="1"/>
</dbReference>
<dbReference type="InterPro" id="IPR000873">
    <property type="entry name" value="AMP-dep_synth/lig_dom"/>
</dbReference>
<keyword evidence="8" id="KW-1185">Reference proteome</keyword>
<dbReference type="AlphaFoldDB" id="A0A1H5S881"/>
<feature type="domain" description="AMP-dependent synthetase/ligase" evidence="6">
    <location>
        <begin position="25"/>
        <end position="427"/>
    </location>
</feature>
<organism evidence="7 8">
    <name type="scientific">Thermomonospora echinospora</name>
    <dbReference type="NCBI Taxonomy" id="1992"/>
    <lineage>
        <taxon>Bacteria</taxon>
        <taxon>Bacillati</taxon>
        <taxon>Actinomycetota</taxon>
        <taxon>Actinomycetes</taxon>
        <taxon>Streptosporangiales</taxon>
        <taxon>Thermomonosporaceae</taxon>
        <taxon>Thermomonospora</taxon>
    </lineage>
</organism>
<gene>
    <name evidence="7" type="ORF">SAMN04489712_101108</name>
</gene>
<accession>A0A1H5S881</accession>
<dbReference type="Pfam" id="PF00501">
    <property type="entry name" value="AMP-binding"/>
    <property type="match status" value="1"/>
</dbReference>
<evidence type="ECO:0000256" key="1">
    <source>
        <dbReference type="ARBA" id="ARBA00006432"/>
    </source>
</evidence>
<dbReference type="CDD" id="cd05907">
    <property type="entry name" value="VL_LC_FACS_like"/>
    <property type="match status" value="1"/>
</dbReference>
<keyword evidence="2" id="KW-0436">Ligase</keyword>
<dbReference type="GO" id="GO:0004467">
    <property type="term" value="F:long-chain fatty acid-CoA ligase activity"/>
    <property type="evidence" value="ECO:0007669"/>
    <property type="project" value="TreeGrafter"/>
</dbReference>
<name>A0A1H5S881_9ACTN</name>
<proteinExistence type="inferred from homology"/>
<dbReference type="GO" id="GO:0016020">
    <property type="term" value="C:membrane"/>
    <property type="evidence" value="ECO:0007669"/>
    <property type="project" value="TreeGrafter"/>
</dbReference>
<sequence>MREFSVPTMVEVPGSTNLTDALFSRADSEPGRIVLRRKAGGSGDAWSSVTAVEFADEVTAVAKGLIAAGVEPGDRVALMSRTRYEWTLLDYAVWAAGGVTVPIYETSSAEQVEWIVSDSGAKAMFAENDDHLDVVAQVRDQLPGLAHVWGIDAGAVAELTALGAEVSDETFRERRTSRTGTDTATLVYTSGTTGRPKGCELTHANFVETSRNSIQGALSEVAMDGASTLLFLPLAHVFARLIQVATIEAGIVLGHSDIPSLLPDLASFRPTFLLAVPRVFEKVYNGAEQKATAEGKGKIFHAAADTAIAYSKALDAPGGPGTALKVRHWVFDRLVYGKLRAAVGGQVKYAVSGGAALGERLGHFFRGVGIVILEGYGLTETTAPATVNRPSALRVGTVGQPIPGVTVRIAEDGEVLVKGINVLRGYWGNEAATKEALDEGWFHTGDLGALDSDGFLKITGRKKEILVTAAGKNVAPAPLEDRLRAHPLVSQCLVVGDGRKFISALITLDEEAVGPWAQANGKPADLTVERLREDPDVIAAIDAAVAEANRSVSHAEAIKKYRILDVDFTEAGGHLTPSLKVKRNKVIQDFAAEIEALYATDGAPARKS</sequence>
<dbReference type="PANTHER" id="PTHR43272:SF32">
    <property type="entry name" value="AMP-DEPENDENT SYNTHETASE_LIGASE DOMAIN-CONTAINING PROTEIN"/>
    <property type="match status" value="1"/>
</dbReference>
<evidence type="ECO:0000256" key="3">
    <source>
        <dbReference type="ARBA" id="ARBA00022832"/>
    </source>
</evidence>
<evidence type="ECO:0000256" key="5">
    <source>
        <dbReference type="ARBA" id="ARBA00032875"/>
    </source>
</evidence>
<dbReference type="RefSeq" id="WP_407701399.1">
    <property type="nucleotide sequence ID" value="NZ_FNVO01000001.1"/>
</dbReference>
<dbReference type="InterPro" id="IPR042099">
    <property type="entry name" value="ANL_N_sf"/>
</dbReference>
<dbReference type="Proteomes" id="UP000236723">
    <property type="component" value="Unassembled WGS sequence"/>
</dbReference>